<dbReference type="Pfam" id="PF00696">
    <property type="entry name" value="AA_kinase"/>
    <property type="match status" value="1"/>
</dbReference>
<dbReference type="PIRSF" id="PIRSF036429">
    <property type="entry name" value="P5C_syn"/>
    <property type="match status" value="1"/>
</dbReference>
<evidence type="ECO:0000256" key="15">
    <source>
        <dbReference type="ARBA" id="ARBA00049141"/>
    </source>
</evidence>
<gene>
    <name evidence="19" type="ORF">TrCOL_g8364</name>
</gene>
<dbReference type="Gene3D" id="3.40.605.10">
    <property type="entry name" value="Aldehyde Dehydrogenase, Chain A, domain 1"/>
    <property type="match status" value="1"/>
</dbReference>
<dbReference type="Gene3D" id="3.40.1160.10">
    <property type="entry name" value="Acetylglutamate kinase-like"/>
    <property type="match status" value="1"/>
</dbReference>
<feature type="domain" description="Aldehyde dehydrogenase" evidence="17">
    <location>
        <begin position="333"/>
        <end position="601"/>
    </location>
</feature>
<protein>
    <recommendedName>
        <fullName evidence="16">Delta-1-pyrroline-5-carboxylate synthase</fullName>
    </recommendedName>
    <domain>
        <recommendedName>
            <fullName evidence="16">Glutamate 5-kinase</fullName>
            <shortName evidence="16">GK</shortName>
            <ecNumber evidence="16">2.7.2.11</ecNumber>
        </recommendedName>
        <alternativeName>
            <fullName evidence="16">Gamma-glutamyl kinase</fullName>
        </alternativeName>
    </domain>
    <domain>
        <recommendedName>
            <fullName evidence="16">Gamma-glutamyl phosphate reductase</fullName>
            <shortName evidence="16">GPR</shortName>
            <ecNumber evidence="16">1.2.1.41</ecNumber>
        </recommendedName>
        <alternativeName>
            <fullName evidence="16">Glutamate-5-semialdehyde dehydrogenase</fullName>
        </alternativeName>
        <alternativeName>
            <fullName evidence="16">Glutamyl-gamma-semialdehyde dehydrogenase</fullName>
        </alternativeName>
    </domain>
</protein>
<keyword evidence="11 16" id="KW-0521">NADP</keyword>
<keyword evidence="13" id="KW-0511">Multifunctional enzyme</keyword>
<keyword evidence="12 16" id="KW-0560">Oxidoreductase</keyword>
<evidence type="ECO:0000256" key="6">
    <source>
        <dbReference type="ARBA" id="ARBA00022650"/>
    </source>
</evidence>
<dbReference type="InterPro" id="IPR001057">
    <property type="entry name" value="Glu/AcGlu_kinase"/>
</dbReference>
<comment type="pathway">
    <text evidence="1 16">Amino-acid biosynthesis; L-proline biosynthesis; L-glutamate 5-semialdehyde from L-glutamate: step 2/2.</text>
</comment>
<evidence type="ECO:0000256" key="3">
    <source>
        <dbReference type="ARBA" id="ARBA00006300"/>
    </source>
</evidence>
<dbReference type="EC" id="2.7.2.11" evidence="16"/>
<dbReference type="EMBL" id="BRYA01000546">
    <property type="protein sequence ID" value="GMI22288.1"/>
    <property type="molecule type" value="Genomic_DNA"/>
</dbReference>
<evidence type="ECO:0000256" key="8">
    <source>
        <dbReference type="ARBA" id="ARBA00022741"/>
    </source>
</evidence>
<comment type="pathway">
    <text evidence="2 16">Amino-acid biosynthesis; L-proline biosynthesis; L-glutamate 5-semialdehyde from L-glutamate: step 1/2.</text>
</comment>
<keyword evidence="9 16" id="KW-0418">Kinase</keyword>
<dbReference type="PANTHER" id="PTHR11063">
    <property type="entry name" value="GLUTAMATE SEMIALDEHYDE DEHYDROGENASE"/>
    <property type="match status" value="1"/>
</dbReference>
<dbReference type="Proteomes" id="UP001165065">
    <property type="component" value="Unassembled WGS sequence"/>
</dbReference>
<dbReference type="GO" id="GO:0005524">
    <property type="term" value="F:ATP binding"/>
    <property type="evidence" value="ECO:0007669"/>
    <property type="project" value="UniProtKB-UniRule"/>
</dbReference>
<comment type="similarity">
    <text evidence="4 16">In the N-terminal section; belongs to the glutamate 5-kinase family.</text>
</comment>
<keyword evidence="20" id="KW-1185">Reference proteome</keyword>
<keyword evidence="6 16" id="KW-0641">Proline biosynthesis</keyword>
<evidence type="ECO:0000256" key="12">
    <source>
        <dbReference type="ARBA" id="ARBA00023002"/>
    </source>
</evidence>
<keyword evidence="8 16" id="KW-0547">Nucleotide-binding</keyword>
<reference evidence="20" key="1">
    <citation type="journal article" date="2023" name="Commun. Biol.">
        <title>Genome analysis of Parmales, the sister group of diatoms, reveals the evolutionary specialization of diatoms from phago-mixotrophs to photoautotrophs.</title>
        <authorList>
            <person name="Ban H."/>
            <person name="Sato S."/>
            <person name="Yoshikawa S."/>
            <person name="Yamada K."/>
            <person name="Nakamura Y."/>
            <person name="Ichinomiya M."/>
            <person name="Sato N."/>
            <person name="Blanc-Mathieu R."/>
            <person name="Endo H."/>
            <person name="Kuwata A."/>
            <person name="Ogata H."/>
        </authorList>
    </citation>
    <scope>NUCLEOTIDE SEQUENCE [LARGE SCALE GENOMIC DNA]</scope>
</reference>
<dbReference type="GO" id="GO:0004350">
    <property type="term" value="F:glutamate-5-semialdehyde dehydrogenase activity"/>
    <property type="evidence" value="ECO:0007669"/>
    <property type="project" value="UniProtKB-UniRule"/>
</dbReference>
<organism evidence="19 20">
    <name type="scientific">Triparma columacea</name>
    <dbReference type="NCBI Taxonomy" id="722753"/>
    <lineage>
        <taxon>Eukaryota</taxon>
        <taxon>Sar</taxon>
        <taxon>Stramenopiles</taxon>
        <taxon>Ochrophyta</taxon>
        <taxon>Bolidophyceae</taxon>
        <taxon>Parmales</taxon>
        <taxon>Triparmaceae</taxon>
        <taxon>Triparma</taxon>
    </lineage>
</organism>
<dbReference type="PRINTS" id="PR00474">
    <property type="entry name" value="GLU5KINASE"/>
</dbReference>
<evidence type="ECO:0000256" key="10">
    <source>
        <dbReference type="ARBA" id="ARBA00022840"/>
    </source>
</evidence>
<sequence>MSLNESKVRKEIRDSKRVLIKCGTSIVTNEHGYPSLVRMGSLAESISSLCLAGKEVILVSSGAVCMGRKYLRKKQMLHSTVQDLRMEIERGDNTGRKNYSSSCAAAGQFGLMSVYSSLFEAVDLSASQILLTQEDFNSPVRIANLKSCIDNLLHLGIVPIINENDAVSGNLGYTSDNVFSDNDSLAALCGKAFEVDAVLLLTDVKGVYDRPPSAEGAKLLPFYFGFEATADTPAEIKRNKSSEILFGSKSLNGRGGMEAKIAAAVSAVTESKVKACVIACGSELDTISSILGQKNDGKNLGTLFINRDYKALWDEAVAEWEGVNKGGGEGEKERAVKARDEARKLGRMEYEDRRGILECVARKLVEEETVEVILEANGKDLEEAAERNVDEQLVRRLKLTRDKLQTLSTGIRQIANSEDPLGVVKSKLEVADGLILEEQTVPIGVLMIIFESRPDSFPQIAALSIASGNGLLLKGGKEARRSNEVLGEIIGNCIEEGSKGKVGRQLVSLVSSRDEIASLLKLDSCIDLVIPRGSNALVSYIKSNTKIPVLGHADGVCHVYVASSASAEKAAKIATDAKTNYPAACNAMETLLLHRDTLDNGTATQVLRSLRLAGVKCLAADNAIAEGLCDASSTCRKFEYGDMRCQVEVVDSTEAAIEWIHKYGSGHTECIVTEDKEEAEGFLKGADAACVFHNASTRFADGFRFGMGAEVGISTGRIHARGPCGVKSLLTTKWIMRSRDGDVVGEMGEGGKEYTHKIL</sequence>
<evidence type="ECO:0000256" key="4">
    <source>
        <dbReference type="ARBA" id="ARBA00009302"/>
    </source>
</evidence>
<dbReference type="PANTHER" id="PTHR11063:SF8">
    <property type="entry name" value="DELTA-1-PYRROLINE-5-CARBOXYLATE SYNTHASE"/>
    <property type="match status" value="1"/>
</dbReference>
<evidence type="ECO:0000259" key="18">
    <source>
        <dbReference type="Pfam" id="PF00696"/>
    </source>
</evidence>
<keyword evidence="7 16" id="KW-0808">Transferase</keyword>
<dbReference type="OrthoDB" id="1934954at2759"/>
<dbReference type="InterPro" id="IPR000965">
    <property type="entry name" value="GPR_dom"/>
</dbReference>
<dbReference type="PROSITE" id="PS01223">
    <property type="entry name" value="PROA"/>
    <property type="match status" value="1"/>
</dbReference>
<dbReference type="InterPro" id="IPR016162">
    <property type="entry name" value="Ald_DH_N"/>
</dbReference>
<dbReference type="Pfam" id="PF00171">
    <property type="entry name" value="Aldedh"/>
    <property type="match status" value="1"/>
</dbReference>
<dbReference type="AlphaFoldDB" id="A0A9W7FXU5"/>
<comment type="caution">
    <text evidence="19">The sequence shown here is derived from an EMBL/GenBank/DDBJ whole genome shotgun (WGS) entry which is preliminary data.</text>
</comment>
<dbReference type="SUPFAM" id="SSF53633">
    <property type="entry name" value="Carbamate kinase-like"/>
    <property type="match status" value="1"/>
</dbReference>
<evidence type="ECO:0000313" key="20">
    <source>
        <dbReference type="Proteomes" id="UP001165065"/>
    </source>
</evidence>
<evidence type="ECO:0000259" key="17">
    <source>
        <dbReference type="Pfam" id="PF00171"/>
    </source>
</evidence>
<evidence type="ECO:0000256" key="11">
    <source>
        <dbReference type="ARBA" id="ARBA00022857"/>
    </source>
</evidence>
<dbReference type="EC" id="1.2.1.41" evidence="16"/>
<evidence type="ECO:0000256" key="1">
    <source>
        <dbReference type="ARBA" id="ARBA00004985"/>
    </source>
</evidence>
<dbReference type="InterPro" id="IPR015590">
    <property type="entry name" value="Aldehyde_DH_dom"/>
</dbReference>
<dbReference type="InterPro" id="IPR016163">
    <property type="entry name" value="Ald_DH_C"/>
</dbReference>
<evidence type="ECO:0000256" key="14">
    <source>
        <dbReference type="ARBA" id="ARBA00049024"/>
    </source>
</evidence>
<evidence type="ECO:0000313" key="19">
    <source>
        <dbReference type="EMBL" id="GMI22288.1"/>
    </source>
</evidence>
<dbReference type="GO" id="GO:0004349">
    <property type="term" value="F:glutamate 5-kinase activity"/>
    <property type="evidence" value="ECO:0007669"/>
    <property type="project" value="UniProtKB-UniRule"/>
</dbReference>
<keyword evidence="5 16" id="KW-0028">Amino-acid biosynthesis</keyword>
<evidence type="ECO:0000256" key="9">
    <source>
        <dbReference type="ARBA" id="ARBA00022777"/>
    </source>
</evidence>
<comment type="catalytic activity">
    <reaction evidence="14 16">
        <text>L-glutamate 5-semialdehyde + phosphate + NADP(+) = L-glutamyl 5-phosphate + NADPH + H(+)</text>
        <dbReference type="Rhea" id="RHEA:19541"/>
        <dbReference type="ChEBI" id="CHEBI:15378"/>
        <dbReference type="ChEBI" id="CHEBI:43474"/>
        <dbReference type="ChEBI" id="CHEBI:57783"/>
        <dbReference type="ChEBI" id="CHEBI:58066"/>
        <dbReference type="ChEBI" id="CHEBI:58274"/>
        <dbReference type="ChEBI" id="CHEBI:58349"/>
        <dbReference type="EC" id="1.2.1.41"/>
    </reaction>
</comment>
<proteinExistence type="inferred from homology"/>
<evidence type="ECO:0000256" key="5">
    <source>
        <dbReference type="ARBA" id="ARBA00022605"/>
    </source>
</evidence>
<evidence type="ECO:0000256" key="7">
    <source>
        <dbReference type="ARBA" id="ARBA00022679"/>
    </source>
</evidence>
<comment type="similarity">
    <text evidence="3 16">In the C-terminal section; belongs to the gamma-glutamyl phosphate reductase family.</text>
</comment>
<dbReference type="InterPro" id="IPR036393">
    <property type="entry name" value="AceGlu_kinase-like_sf"/>
</dbReference>
<feature type="domain" description="Aspartate/glutamate/uridylate kinase" evidence="18">
    <location>
        <begin position="16"/>
        <end position="278"/>
    </location>
</feature>
<dbReference type="InterPro" id="IPR001048">
    <property type="entry name" value="Asp/Glu/Uridylate_kinase"/>
</dbReference>
<evidence type="ECO:0000256" key="2">
    <source>
        <dbReference type="ARBA" id="ARBA00005185"/>
    </source>
</evidence>
<accession>A0A9W7FXU5</accession>
<keyword evidence="10 16" id="KW-0067">ATP-binding</keyword>
<dbReference type="NCBIfam" id="TIGR00407">
    <property type="entry name" value="proA"/>
    <property type="match status" value="1"/>
</dbReference>
<dbReference type="GO" id="GO:0008652">
    <property type="term" value="P:amino acid biosynthetic process"/>
    <property type="evidence" value="ECO:0007669"/>
    <property type="project" value="UniProtKB-KW"/>
</dbReference>
<dbReference type="SUPFAM" id="SSF53720">
    <property type="entry name" value="ALDH-like"/>
    <property type="match status" value="1"/>
</dbReference>
<evidence type="ECO:0000256" key="13">
    <source>
        <dbReference type="ARBA" id="ARBA00023268"/>
    </source>
</evidence>
<dbReference type="InterPro" id="IPR005766">
    <property type="entry name" value="P5_carboxy_syn"/>
</dbReference>
<dbReference type="InterPro" id="IPR020593">
    <property type="entry name" value="G-glutamylP_reductase_CS"/>
</dbReference>
<dbReference type="HAMAP" id="MF_00412">
    <property type="entry name" value="ProA"/>
    <property type="match status" value="1"/>
</dbReference>
<name>A0A9W7FXU5_9STRA</name>
<dbReference type="NCBIfam" id="NF001221">
    <property type="entry name" value="PRK00197.1"/>
    <property type="match status" value="1"/>
</dbReference>
<dbReference type="Gene3D" id="3.40.309.10">
    <property type="entry name" value="Aldehyde Dehydrogenase, Chain A, domain 2"/>
    <property type="match status" value="1"/>
</dbReference>
<comment type="catalytic activity">
    <reaction evidence="15 16">
        <text>L-glutamate + ATP = L-glutamyl 5-phosphate + ADP</text>
        <dbReference type="Rhea" id="RHEA:14877"/>
        <dbReference type="ChEBI" id="CHEBI:29985"/>
        <dbReference type="ChEBI" id="CHEBI:30616"/>
        <dbReference type="ChEBI" id="CHEBI:58274"/>
        <dbReference type="ChEBI" id="CHEBI:456216"/>
        <dbReference type="EC" id="2.7.2.11"/>
    </reaction>
</comment>
<dbReference type="InterPro" id="IPR016161">
    <property type="entry name" value="Ald_DH/histidinol_DH"/>
</dbReference>
<dbReference type="CDD" id="cd07079">
    <property type="entry name" value="ALDH_F18-19_ProA-GPR"/>
    <property type="match status" value="1"/>
</dbReference>
<evidence type="ECO:0000256" key="16">
    <source>
        <dbReference type="PIRNR" id="PIRNR036429"/>
    </source>
</evidence>